<accession>A0A370IBR0</accession>
<dbReference type="InterPro" id="IPR006076">
    <property type="entry name" value="FAD-dep_OxRdtase"/>
</dbReference>
<comment type="caution">
    <text evidence="2">The sequence shown here is derived from an EMBL/GenBank/DDBJ whole genome shotgun (WGS) entry which is preliminary data.</text>
</comment>
<evidence type="ECO:0000259" key="1">
    <source>
        <dbReference type="Pfam" id="PF01266"/>
    </source>
</evidence>
<dbReference type="Gene3D" id="3.30.9.10">
    <property type="entry name" value="D-Amino Acid Oxidase, subunit A, domain 2"/>
    <property type="match status" value="1"/>
</dbReference>
<dbReference type="PANTHER" id="PTHR13847">
    <property type="entry name" value="SARCOSINE DEHYDROGENASE-RELATED"/>
    <property type="match status" value="1"/>
</dbReference>
<dbReference type="RefSeq" id="WP_067992806.1">
    <property type="nucleotide sequence ID" value="NZ_QQBC01000002.1"/>
</dbReference>
<dbReference type="AlphaFoldDB" id="A0A370IBR0"/>
<keyword evidence="3" id="KW-1185">Reference proteome</keyword>
<evidence type="ECO:0000313" key="3">
    <source>
        <dbReference type="Proteomes" id="UP000254869"/>
    </source>
</evidence>
<dbReference type="InterPro" id="IPR036188">
    <property type="entry name" value="FAD/NAD-bd_sf"/>
</dbReference>
<dbReference type="Gene3D" id="3.50.50.60">
    <property type="entry name" value="FAD/NAD(P)-binding domain"/>
    <property type="match status" value="1"/>
</dbReference>
<feature type="domain" description="FAD dependent oxidoreductase" evidence="1">
    <location>
        <begin position="37"/>
        <end position="387"/>
    </location>
</feature>
<dbReference type="Proteomes" id="UP000254869">
    <property type="component" value="Unassembled WGS sequence"/>
</dbReference>
<dbReference type="PANTHER" id="PTHR13847:SF281">
    <property type="entry name" value="FAD DEPENDENT OXIDOREDUCTASE DOMAIN-CONTAINING PROTEIN"/>
    <property type="match status" value="1"/>
</dbReference>
<dbReference type="EMBL" id="QQBC01000002">
    <property type="protein sequence ID" value="RDI68147.1"/>
    <property type="molecule type" value="Genomic_DNA"/>
</dbReference>
<dbReference type="STRING" id="1210086.GCA_001613105_01124"/>
<proteinExistence type="predicted"/>
<reference evidence="2 3" key="1">
    <citation type="submission" date="2018-07" db="EMBL/GenBank/DDBJ databases">
        <title>Genomic Encyclopedia of Type Strains, Phase IV (KMG-IV): sequencing the most valuable type-strain genomes for metagenomic binning, comparative biology and taxonomic classification.</title>
        <authorList>
            <person name="Goeker M."/>
        </authorList>
    </citation>
    <scope>NUCLEOTIDE SEQUENCE [LARGE SCALE GENOMIC DNA]</scope>
    <source>
        <strain evidence="2 3">DSM 44290</strain>
    </source>
</reference>
<dbReference type="SUPFAM" id="SSF51971">
    <property type="entry name" value="Nucleotide-binding domain"/>
    <property type="match status" value="1"/>
</dbReference>
<gene>
    <name evidence="2" type="ORF">DFR76_102548</name>
</gene>
<protein>
    <submittedName>
        <fullName evidence="2">Glycine/D-amino acid oxidase-like deaminating enzyme</fullName>
    </submittedName>
</protein>
<name>A0A370IBR0_9NOCA</name>
<organism evidence="2 3">
    <name type="scientific">Nocardia pseudobrasiliensis</name>
    <dbReference type="NCBI Taxonomy" id="45979"/>
    <lineage>
        <taxon>Bacteria</taxon>
        <taxon>Bacillati</taxon>
        <taxon>Actinomycetota</taxon>
        <taxon>Actinomycetes</taxon>
        <taxon>Mycobacteriales</taxon>
        <taxon>Nocardiaceae</taxon>
        <taxon>Nocardia</taxon>
    </lineage>
</organism>
<dbReference type="Pfam" id="PF01266">
    <property type="entry name" value="DAO"/>
    <property type="match status" value="1"/>
</dbReference>
<evidence type="ECO:0000313" key="2">
    <source>
        <dbReference type="EMBL" id="RDI68147.1"/>
    </source>
</evidence>
<dbReference type="GO" id="GO:0005737">
    <property type="term" value="C:cytoplasm"/>
    <property type="evidence" value="ECO:0007669"/>
    <property type="project" value="TreeGrafter"/>
</dbReference>
<sequence>MSHTAEHFAYHHGEPVWRTEQPAAHRAPPTGIRRCRTAVVGAGLTGLSVALRLVERDPGHDVVVLEADRVGGGASTRGTGLVGPRIGPPLPLARKRFGDDTARALYLWSERAVDHVLEVCARHRIDCGLTRGGQLMVARDRRSMTMIERELAAAAALGVNIAAVPAHALPHRPGRYLGGMRYGPAATLDPAALTRQLAAAAERLGVTIHENSAVRRIHRGSDTWLSTDGGEIVADRVVLAVNGTSGGAAFGTGVIGLRVQAAATAPLTGDILADLARLAHEPLVEMGTVAPYYRLTPDNRLIVGGGRIRRGADGHVPLDTGYLRTAVDLLHPGLRDIPLTHAWSGPIGLTLDSLPVIGVRHDGALIAAGWRGHGIAASTYGGTLLADHLHENTSRPGDHVFPIARGRARSLPLVAPLAQAVDAYLALLGRAESRMLADRPADELPETTAAVVTAMTTGDETP</sequence>